<dbReference type="Proteomes" id="UP000318571">
    <property type="component" value="Chromosome 8"/>
</dbReference>
<organism evidence="1 2">
    <name type="scientific">Tigriopus californicus</name>
    <name type="common">Marine copepod</name>
    <dbReference type="NCBI Taxonomy" id="6832"/>
    <lineage>
        <taxon>Eukaryota</taxon>
        <taxon>Metazoa</taxon>
        <taxon>Ecdysozoa</taxon>
        <taxon>Arthropoda</taxon>
        <taxon>Crustacea</taxon>
        <taxon>Multicrustacea</taxon>
        <taxon>Hexanauplia</taxon>
        <taxon>Copepoda</taxon>
        <taxon>Harpacticoida</taxon>
        <taxon>Harpacticidae</taxon>
        <taxon>Tigriopus</taxon>
    </lineage>
</organism>
<proteinExistence type="predicted"/>
<comment type="caution">
    <text evidence="1">The sequence shown here is derived from an EMBL/GenBank/DDBJ whole genome shotgun (WGS) entry which is preliminary data.</text>
</comment>
<gene>
    <name evidence="1" type="ORF">TCAL_16256</name>
</gene>
<evidence type="ECO:0008006" key="3">
    <source>
        <dbReference type="Google" id="ProtNLM"/>
    </source>
</evidence>
<accession>A0A553N902</accession>
<evidence type="ECO:0000313" key="1">
    <source>
        <dbReference type="EMBL" id="TRY61926.1"/>
    </source>
</evidence>
<protein>
    <recommendedName>
        <fullName evidence="3">Essential protein Yae1 N-terminal domain-containing protein</fullName>
    </recommendedName>
</protein>
<evidence type="ECO:0000313" key="2">
    <source>
        <dbReference type="Proteomes" id="UP000318571"/>
    </source>
</evidence>
<dbReference type="AlphaFoldDB" id="A0A553N902"/>
<keyword evidence="2" id="KW-1185">Reference proteome</keyword>
<name>A0A553N902_TIGCA</name>
<dbReference type="EMBL" id="VCGU01000459">
    <property type="protein sequence ID" value="TRY61926.1"/>
    <property type="molecule type" value="Genomic_DNA"/>
</dbReference>
<reference evidence="1 2" key="1">
    <citation type="journal article" date="2018" name="Nat. Ecol. Evol.">
        <title>Genomic signatures of mitonuclear coevolution across populations of Tigriopus californicus.</title>
        <authorList>
            <person name="Barreto F.S."/>
            <person name="Watson E.T."/>
            <person name="Lima T.G."/>
            <person name="Willett C.S."/>
            <person name="Edmands S."/>
            <person name="Li W."/>
            <person name="Burton R.S."/>
        </authorList>
    </citation>
    <scope>NUCLEOTIDE SEQUENCE [LARGE SCALE GENOMIC DNA]</scope>
    <source>
        <strain evidence="1 2">San Diego</strain>
    </source>
</reference>
<sequence>MDDSDDEFDDLAWAKKDFQRIHSERFKAGFREAAGIEDSQEASEALQEAFDAGYQVGFEVAKQLSLLHTKLGMSLGLHETGVKKLSQEEVEKFESEYKSIKLRYTLLCEKEKSSDPLGSYLNDPNLPDELDAMVNRIRRQVSQEFQCDLTVTRS</sequence>